<evidence type="ECO:0000256" key="1">
    <source>
        <dbReference type="SAM" id="MobiDB-lite"/>
    </source>
</evidence>
<dbReference type="Proteomes" id="UP000315017">
    <property type="component" value="Chromosome"/>
</dbReference>
<dbReference type="OrthoDB" id="9762324at2"/>
<evidence type="ECO:0000313" key="2">
    <source>
        <dbReference type="EMBL" id="QDU31407.1"/>
    </source>
</evidence>
<proteinExistence type="predicted"/>
<feature type="region of interest" description="Disordered" evidence="1">
    <location>
        <begin position="151"/>
        <end position="170"/>
    </location>
</feature>
<dbReference type="InterPro" id="IPR017850">
    <property type="entry name" value="Alkaline_phosphatase_core_sf"/>
</dbReference>
<dbReference type="SUPFAM" id="SSF53649">
    <property type="entry name" value="Alkaline phosphatase-like"/>
    <property type="match status" value="1"/>
</dbReference>
<accession>A0A517YMF0</accession>
<dbReference type="Gene3D" id="3.40.720.10">
    <property type="entry name" value="Alkaline Phosphatase, subunit A"/>
    <property type="match status" value="1"/>
</dbReference>
<sequence>MSGCSFLPLLKGEKYEPRKHVFIERGPHGSAPVAVNMTNAGYDLGRAVRSDRYKFIYNCTPWLPYSPVDSAGGLGWKEMQAANTAGKLPAGLRATYFTVPRPVYELYDLQADPSELQNLSGKPEVAAIERELREALAEKMILDFDYLPLPALFNGDDQPAKKDARQRSGK</sequence>
<dbReference type="AlphaFoldDB" id="A0A517YMF0"/>
<gene>
    <name evidence="2" type="ORF">ETAA8_65640</name>
</gene>
<feature type="compositionally biased region" description="Basic and acidic residues" evidence="1">
    <location>
        <begin position="158"/>
        <end position="170"/>
    </location>
</feature>
<protein>
    <submittedName>
        <fullName evidence="2">Uncharacterized protein</fullName>
    </submittedName>
</protein>
<name>A0A517YMF0_9BACT</name>
<reference evidence="2 3" key="1">
    <citation type="submission" date="2019-02" db="EMBL/GenBank/DDBJ databases">
        <title>Deep-cultivation of Planctomycetes and their phenomic and genomic characterization uncovers novel biology.</title>
        <authorList>
            <person name="Wiegand S."/>
            <person name="Jogler M."/>
            <person name="Boedeker C."/>
            <person name="Pinto D."/>
            <person name="Vollmers J."/>
            <person name="Rivas-Marin E."/>
            <person name="Kohn T."/>
            <person name="Peeters S.H."/>
            <person name="Heuer A."/>
            <person name="Rast P."/>
            <person name="Oberbeckmann S."/>
            <person name="Bunk B."/>
            <person name="Jeske O."/>
            <person name="Meyerdierks A."/>
            <person name="Storesund J.E."/>
            <person name="Kallscheuer N."/>
            <person name="Luecker S."/>
            <person name="Lage O.M."/>
            <person name="Pohl T."/>
            <person name="Merkel B.J."/>
            <person name="Hornburger P."/>
            <person name="Mueller R.-W."/>
            <person name="Bruemmer F."/>
            <person name="Labrenz M."/>
            <person name="Spormann A.M."/>
            <person name="Op den Camp H."/>
            <person name="Overmann J."/>
            <person name="Amann R."/>
            <person name="Jetten M.S.M."/>
            <person name="Mascher T."/>
            <person name="Medema M.H."/>
            <person name="Devos D.P."/>
            <person name="Kaster A.-K."/>
            <person name="Ovreas L."/>
            <person name="Rohde M."/>
            <person name="Galperin M.Y."/>
            <person name="Jogler C."/>
        </authorList>
    </citation>
    <scope>NUCLEOTIDE SEQUENCE [LARGE SCALE GENOMIC DNA]</scope>
    <source>
        <strain evidence="2 3">ETA_A8</strain>
    </source>
</reference>
<organism evidence="2 3">
    <name type="scientific">Anatilimnocola aggregata</name>
    <dbReference type="NCBI Taxonomy" id="2528021"/>
    <lineage>
        <taxon>Bacteria</taxon>
        <taxon>Pseudomonadati</taxon>
        <taxon>Planctomycetota</taxon>
        <taxon>Planctomycetia</taxon>
        <taxon>Pirellulales</taxon>
        <taxon>Pirellulaceae</taxon>
        <taxon>Anatilimnocola</taxon>
    </lineage>
</organism>
<keyword evidence="3" id="KW-1185">Reference proteome</keyword>
<dbReference type="RefSeq" id="WP_145098493.1">
    <property type="nucleotide sequence ID" value="NZ_CP036274.1"/>
</dbReference>
<dbReference type="KEGG" id="aagg:ETAA8_65640"/>
<dbReference type="EMBL" id="CP036274">
    <property type="protein sequence ID" value="QDU31407.1"/>
    <property type="molecule type" value="Genomic_DNA"/>
</dbReference>
<evidence type="ECO:0000313" key="3">
    <source>
        <dbReference type="Proteomes" id="UP000315017"/>
    </source>
</evidence>